<dbReference type="EMBL" id="GL996499">
    <property type="protein sequence ID" value="EGW34968.1"/>
    <property type="molecule type" value="Genomic_DNA"/>
</dbReference>
<evidence type="ECO:0000313" key="18">
    <source>
        <dbReference type="Proteomes" id="UP000000709"/>
    </source>
</evidence>
<protein>
    <recommendedName>
        <fullName evidence="5">DASH complex subunit SPC19</fullName>
    </recommendedName>
    <alternativeName>
        <fullName evidence="15">Outer kinetochore protein SPC19</fullName>
    </alternativeName>
</protein>
<dbReference type="GO" id="GO:0005876">
    <property type="term" value="C:spindle microtubule"/>
    <property type="evidence" value="ECO:0007669"/>
    <property type="project" value="InterPro"/>
</dbReference>
<keyword evidence="8" id="KW-0493">Microtubule</keyword>
<dbReference type="KEGG" id="spaa:SPAPADRAFT_58091"/>
<dbReference type="InParanoid" id="G3AFH9"/>
<evidence type="ECO:0000256" key="9">
    <source>
        <dbReference type="ARBA" id="ARBA00022776"/>
    </source>
</evidence>
<name>G3AFH9_SPAPN</name>
<dbReference type="AlphaFoldDB" id="G3AFH9"/>
<comment type="subunit">
    <text evidence="16">Component of the DASH complex consisting of ASK1, DAD1, DAD2, DAD3, DAD4, DAM1, DUO1, HSK3, SPC19 and SPC34, with a stoichiometry of one copy of each subunit per complex. Multiple DASH complexes oligomerize to form a ring that encircles spindle microtubules and organizes the rod-like NDC80 complexes of the outer kinetochore. DASH complex oligomerization strengthens microtubule attachments. On cytoplasmic microtubules, DASH complexes appear to form patches instead of rings.</text>
</comment>
<evidence type="ECO:0000256" key="3">
    <source>
        <dbReference type="ARBA" id="ARBA00004629"/>
    </source>
</evidence>
<dbReference type="GeneID" id="18872317"/>
<dbReference type="PANTHER" id="PTHR28262">
    <property type="entry name" value="DASH COMPLEX SUBUNIT SPC19"/>
    <property type="match status" value="1"/>
</dbReference>
<evidence type="ECO:0000256" key="10">
    <source>
        <dbReference type="ARBA" id="ARBA00022829"/>
    </source>
</evidence>
<reference evidence="17 18" key="1">
    <citation type="journal article" date="2011" name="Proc. Natl. Acad. Sci. U.S.A.">
        <title>Comparative genomics of xylose-fermenting fungi for enhanced biofuel production.</title>
        <authorList>
            <person name="Wohlbach D.J."/>
            <person name="Kuo A."/>
            <person name="Sato T.K."/>
            <person name="Potts K.M."/>
            <person name="Salamov A.A."/>
            <person name="LaButti K.M."/>
            <person name="Sun H."/>
            <person name="Clum A."/>
            <person name="Pangilinan J.L."/>
            <person name="Lindquist E.A."/>
            <person name="Lucas S."/>
            <person name="Lapidus A."/>
            <person name="Jin M."/>
            <person name="Gunawan C."/>
            <person name="Balan V."/>
            <person name="Dale B.E."/>
            <person name="Jeffries T.W."/>
            <person name="Zinkel R."/>
            <person name="Barry K.W."/>
            <person name="Grigoriev I.V."/>
            <person name="Gasch A.P."/>
        </authorList>
    </citation>
    <scope>NUCLEOTIDE SEQUENCE [LARGE SCALE GENOMIC DNA]</scope>
    <source>
        <strain evidence="18">NRRL Y-27907 / 11-Y1</strain>
    </source>
</reference>
<keyword evidence="10" id="KW-0159">Chromosome partition</keyword>
<comment type="similarity">
    <text evidence="4">Belongs to the DASH complex SPC19 family.</text>
</comment>
<evidence type="ECO:0000256" key="1">
    <source>
        <dbReference type="ARBA" id="ARBA00004123"/>
    </source>
</evidence>
<dbReference type="HOGENOM" id="CLU_1732614_0_0_1"/>
<keyword evidence="6" id="KW-0158">Chromosome</keyword>
<dbReference type="PANTHER" id="PTHR28262:SF1">
    <property type="entry name" value="DASH COMPLEX SUBUNIT SPC19"/>
    <property type="match status" value="1"/>
</dbReference>
<comment type="subcellular location">
    <subcellularLocation>
        <location evidence="3">Chromosome</location>
        <location evidence="3">Centromere</location>
        <location evidence="3">Kinetochore</location>
    </subcellularLocation>
    <subcellularLocation>
        <location evidence="2">Cytoplasm</location>
        <location evidence="2">Cytoskeleton</location>
        <location evidence="2">Spindle</location>
    </subcellularLocation>
    <subcellularLocation>
        <location evidence="1">Nucleus</location>
    </subcellularLocation>
</comment>
<dbReference type="Pfam" id="PF08287">
    <property type="entry name" value="DASH_Spc19"/>
    <property type="match status" value="1"/>
</dbReference>
<evidence type="ECO:0000256" key="4">
    <source>
        <dbReference type="ARBA" id="ARBA00008952"/>
    </source>
</evidence>
<keyword evidence="13" id="KW-0539">Nucleus</keyword>
<dbReference type="GO" id="GO:0008608">
    <property type="term" value="P:attachment of spindle microtubules to kinetochore"/>
    <property type="evidence" value="ECO:0007669"/>
    <property type="project" value="InterPro"/>
</dbReference>
<gene>
    <name evidence="17" type="ORF">SPAPADRAFT_58091</name>
</gene>
<evidence type="ECO:0000256" key="5">
    <source>
        <dbReference type="ARBA" id="ARBA00016329"/>
    </source>
</evidence>
<evidence type="ECO:0000256" key="2">
    <source>
        <dbReference type="ARBA" id="ARBA00004186"/>
    </source>
</evidence>
<sequence length="151" mass="17713">MPFDILSNSIDSLRDSVVLLQKCDGLLQTTINKVSYRNKIATRQVFGLTTQSDLNDAKLHFRNNIHQQLRKNTHTINHLMQELTRRKSSLENLRVQQSKVIDHYDDVDDLIKQFEKSKTVDRLKLRKLIMLKEKKERLKYTLARSSGSTFN</sequence>
<dbReference type="STRING" id="619300.G3AFH9"/>
<dbReference type="InterPro" id="IPR013251">
    <property type="entry name" value="DASH_Spc19"/>
</dbReference>
<dbReference type="GO" id="GO:0042729">
    <property type="term" value="C:DASH complex"/>
    <property type="evidence" value="ECO:0007669"/>
    <property type="project" value="InterPro"/>
</dbReference>
<evidence type="ECO:0000256" key="11">
    <source>
        <dbReference type="ARBA" id="ARBA00022838"/>
    </source>
</evidence>
<keyword evidence="9" id="KW-0132">Cell division</keyword>
<evidence type="ECO:0000256" key="8">
    <source>
        <dbReference type="ARBA" id="ARBA00022701"/>
    </source>
</evidence>
<dbReference type="OrthoDB" id="3361333at2759"/>
<dbReference type="Proteomes" id="UP000000709">
    <property type="component" value="Unassembled WGS sequence"/>
</dbReference>
<proteinExistence type="inferred from homology"/>
<evidence type="ECO:0000256" key="7">
    <source>
        <dbReference type="ARBA" id="ARBA00022490"/>
    </source>
</evidence>
<evidence type="ECO:0000256" key="15">
    <source>
        <dbReference type="ARBA" id="ARBA00032583"/>
    </source>
</evidence>
<accession>G3AFH9</accession>
<evidence type="ECO:0000256" key="14">
    <source>
        <dbReference type="ARBA" id="ARBA00023328"/>
    </source>
</evidence>
<keyword evidence="18" id="KW-1185">Reference proteome</keyword>
<evidence type="ECO:0000256" key="13">
    <source>
        <dbReference type="ARBA" id="ARBA00023242"/>
    </source>
</evidence>
<keyword evidence="12" id="KW-0206">Cytoskeleton</keyword>
<evidence type="ECO:0000313" key="17">
    <source>
        <dbReference type="EMBL" id="EGW34968.1"/>
    </source>
</evidence>
<keyword evidence="14" id="KW-0137">Centromere</keyword>
<keyword evidence="9" id="KW-0498">Mitosis</keyword>
<evidence type="ECO:0000256" key="6">
    <source>
        <dbReference type="ARBA" id="ARBA00022454"/>
    </source>
</evidence>
<evidence type="ECO:0000256" key="12">
    <source>
        <dbReference type="ARBA" id="ARBA00023212"/>
    </source>
</evidence>
<keyword evidence="11" id="KW-0995">Kinetochore</keyword>
<evidence type="ECO:0000256" key="16">
    <source>
        <dbReference type="ARBA" id="ARBA00046633"/>
    </source>
</evidence>
<keyword evidence="9" id="KW-0131">Cell cycle</keyword>
<organism evidence="18">
    <name type="scientific">Spathaspora passalidarum (strain NRRL Y-27907 / 11-Y1)</name>
    <dbReference type="NCBI Taxonomy" id="619300"/>
    <lineage>
        <taxon>Eukaryota</taxon>
        <taxon>Fungi</taxon>
        <taxon>Dikarya</taxon>
        <taxon>Ascomycota</taxon>
        <taxon>Saccharomycotina</taxon>
        <taxon>Pichiomycetes</taxon>
        <taxon>Debaryomycetaceae</taxon>
        <taxon>Spathaspora</taxon>
    </lineage>
</organism>
<keyword evidence="7" id="KW-0963">Cytoplasm</keyword>
<dbReference type="RefSeq" id="XP_007372380.1">
    <property type="nucleotide sequence ID" value="XM_007372318.1"/>
</dbReference>